<dbReference type="OMA" id="KPANTSY"/>
<feature type="compositionally biased region" description="Low complexity" evidence="1">
    <location>
        <begin position="276"/>
        <end position="315"/>
    </location>
</feature>
<accession>A0A194SAX5</accession>
<gene>
    <name evidence="2" type="ORF">RHOBADRAFT_51560</name>
</gene>
<dbReference type="Proteomes" id="UP000053890">
    <property type="component" value="Unassembled WGS sequence"/>
</dbReference>
<organism evidence="2 3">
    <name type="scientific">Rhodotorula graminis (strain WP1)</name>
    <dbReference type="NCBI Taxonomy" id="578459"/>
    <lineage>
        <taxon>Eukaryota</taxon>
        <taxon>Fungi</taxon>
        <taxon>Dikarya</taxon>
        <taxon>Basidiomycota</taxon>
        <taxon>Pucciniomycotina</taxon>
        <taxon>Microbotryomycetes</taxon>
        <taxon>Sporidiobolales</taxon>
        <taxon>Sporidiobolaceae</taxon>
        <taxon>Rhodotorula</taxon>
    </lineage>
</organism>
<dbReference type="OrthoDB" id="2529411at2759"/>
<keyword evidence="3" id="KW-1185">Reference proteome</keyword>
<evidence type="ECO:0000256" key="1">
    <source>
        <dbReference type="SAM" id="MobiDB-lite"/>
    </source>
</evidence>
<protein>
    <submittedName>
        <fullName evidence="2">Uncharacterized protein</fullName>
    </submittedName>
</protein>
<feature type="compositionally biased region" description="Polar residues" evidence="1">
    <location>
        <begin position="258"/>
        <end position="268"/>
    </location>
</feature>
<feature type="compositionally biased region" description="Low complexity" evidence="1">
    <location>
        <begin position="27"/>
        <end position="40"/>
    </location>
</feature>
<dbReference type="EMBL" id="KQ474074">
    <property type="protein sequence ID" value="KPV77744.1"/>
    <property type="molecule type" value="Genomic_DNA"/>
</dbReference>
<dbReference type="RefSeq" id="XP_018273793.1">
    <property type="nucleotide sequence ID" value="XM_018415906.1"/>
</dbReference>
<dbReference type="AlphaFoldDB" id="A0A194SAX5"/>
<sequence length="465" mass="47958">MLGRSQSTRFDHNQENPHAHLHHKTPARAGKAGPSAGPAPVTGGKGALQQQTAKSGRVLGAKDRNGGKNGQPDPSTLLFSAKPGASTSQAQAGPSCAPRPVQQQFKTPLPNKTFRPAQELRTPATALRPRHAPSLMLGSPDVSMDLDVEEEEQEQQEEEDREVEYAGPSARDYDEPYLPDFPVPDFKTAGYGAAVRSMPLAGVEDAADWAEQDALERSSFKAELDEGVTEHSALSAPAAPQPLFPAPKRRAPLGAKPANTSYLSSSVSGRAHGTTSLAGSSAASSARKAPAGSALAPRRPVAASTAASAPGSTRTSGPASSKAPLRGGMQPPSKLGPMSTKPGSSTATKATSASSLGASRPLLARATSTASSLLGSSAARPRPPPLALPLSRPASSSSLRSANSTSAAPLSPAQVAARRKADEQAAERELGVFGLVEDDGVDLAALEAFQFGDEDSFKLDLDIEL</sequence>
<feature type="compositionally biased region" description="Acidic residues" evidence="1">
    <location>
        <begin position="144"/>
        <end position="162"/>
    </location>
</feature>
<proteinExistence type="predicted"/>
<name>A0A194SAX5_RHOGW</name>
<feature type="region of interest" description="Disordered" evidence="1">
    <location>
        <begin position="1"/>
        <end position="181"/>
    </location>
</feature>
<feature type="compositionally biased region" description="Basic and acidic residues" evidence="1">
    <location>
        <begin position="9"/>
        <end position="18"/>
    </location>
</feature>
<feature type="compositionally biased region" description="Low complexity" evidence="1">
    <location>
        <begin position="339"/>
        <end position="380"/>
    </location>
</feature>
<evidence type="ECO:0000313" key="2">
    <source>
        <dbReference type="EMBL" id="KPV77744.1"/>
    </source>
</evidence>
<feature type="compositionally biased region" description="Low complexity" evidence="1">
    <location>
        <begin position="388"/>
        <end position="408"/>
    </location>
</feature>
<reference evidence="2 3" key="1">
    <citation type="journal article" date="2015" name="Front. Microbiol.">
        <title>Genome sequence of the plant growth promoting endophytic yeast Rhodotorula graminis WP1.</title>
        <authorList>
            <person name="Firrincieli A."/>
            <person name="Otillar R."/>
            <person name="Salamov A."/>
            <person name="Schmutz J."/>
            <person name="Khan Z."/>
            <person name="Redman R.S."/>
            <person name="Fleck N.D."/>
            <person name="Lindquist E."/>
            <person name="Grigoriev I.V."/>
            <person name="Doty S.L."/>
        </authorList>
    </citation>
    <scope>NUCLEOTIDE SEQUENCE [LARGE SCALE GENOMIC DNA]</scope>
    <source>
        <strain evidence="2 3">WP1</strain>
    </source>
</reference>
<feature type="region of interest" description="Disordered" evidence="1">
    <location>
        <begin position="218"/>
        <end position="424"/>
    </location>
</feature>
<dbReference type="GeneID" id="28976354"/>
<evidence type="ECO:0000313" key="3">
    <source>
        <dbReference type="Proteomes" id="UP000053890"/>
    </source>
</evidence>